<evidence type="ECO:0000256" key="7">
    <source>
        <dbReference type="ARBA" id="ARBA00022679"/>
    </source>
</evidence>
<dbReference type="NCBIfam" id="NF008149">
    <property type="entry name" value="PRK10901.1"/>
    <property type="match status" value="1"/>
</dbReference>
<feature type="binding site" evidence="13">
    <location>
        <begin position="245"/>
        <end position="251"/>
    </location>
    <ligand>
        <name>S-adenosyl-L-methionine</name>
        <dbReference type="ChEBI" id="CHEBI:59789"/>
    </ligand>
</feature>
<dbReference type="NCBIfam" id="TIGR00563">
    <property type="entry name" value="rsmB"/>
    <property type="match status" value="1"/>
</dbReference>
<dbReference type="InterPro" id="IPR001678">
    <property type="entry name" value="MeTrfase_RsmB-F_NOP2_dom"/>
</dbReference>
<dbReference type="SUPFAM" id="SSF53335">
    <property type="entry name" value="S-adenosyl-L-methionine-dependent methyltransferases"/>
    <property type="match status" value="1"/>
</dbReference>
<dbReference type="RefSeq" id="WP_119330227.1">
    <property type="nucleotide sequence ID" value="NZ_JBHSJH010000001.1"/>
</dbReference>
<dbReference type="GO" id="GO:0008168">
    <property type="term" value="F:methyltransferase activity"/>
    <property type="evidence" value="ECO:0007669"/>
    <property type="project" value="UniProtKB-KW"/>
</dbReference>
<keyword evidence="5" id="KW-0698">rRNA processing</keyword>
<dbReference type="PANTHER" id="PTHR22807">
    <property type="entry name" value="NOP2 YEAST -RELATED NOL1/NOP2/FMU SUN DOMAIN-CONTAINING"/>
    <property type="match status" value="1"/>
</dbReference>
<evidence type="ECO:0000313" key="16">
    <source>
        <dbReference type="Proteomes" id="UP001595926"/>
    </source>
</evidence>
<feature type="binding site" evidence="13">
    <location>
        <position position="310"/>
    </location>
    <ligand>
        <name>S-adenosyl-L-methionine</name>
        <dbReference type="ChEBI" id="CHEBI:59789"/>
    </ligand>
</feature>
<dbReference type="Pfam" id="PF22458">
    <property type="entry name" value="RsmF-B_ferredox"/>
    <property type="match status" value="1"/>
</dbReference>
<evidence type="ECO:0000259" key="14">
    <source>
        <dbReference type="PROSITE" id="PS51686"/>
    </source>
</evidence>
<dbReference type="Gene3D" id="3.30.70.1170">
    <property type="entry name" value="Sun protein, domain 3"/>
    <property type="match status" value="1"/>
</dbReference>
<feature type="binding site" evidence="13">
    <location>
        <position position="268"/>
    </location>
    <ligand>
        <name>S-adenosyl-L-methionine</name>
        <dbReference type="ChEBI" id="CHEBI:59789"/>
    </ligand>
</feature>
<dbReference type="InterPro" id="IPR049560">
    <property type="entry name" value="MeTrfase_RsmB-F_NOP2_cat"/>
</dbReference>
<comment type="similarity">
    <text evidence="13">Belongs to the class I-like SAM-binding methyltransferase superfamily. RsmB/NOP family.</text>
</comment>
<keyword evidence="8 13" id="KW-0949">S-adenosyl-L-methionine</keyword>
<dbReference type="InterPro" id="IPR023267">
    <property type="entry name" value="RCMT"/>
</dbReference>
<dbReference type="PANTHER" id="PTHR22807:SF61">
    <property type="entry name" value="NOL1_NOP2_SUN FAMILY PROTEIN _ ANTITERMINATION NUSB DOMAIN-CONTAINING PROTEIN"/>
    <property type="match status" value="1"/>
</dbReference>
<keyword evidence="16" id="KW-1185">Reference proteome</keyword>
<evidence type="ECO:0000256" key="8">
    <source>
        <dbReference type="ARBA" id="ARBA00022691"/>
    </source>
</evidence>
<dbReference type="GO" id="GO:0032259">
    <property type="term" value="P:methylation"/>
    <property type="evidence" value="ECO:0007669"/>
    <property type="project" value="UniProtKB-KW"/>
</dbReference>
<evidence type="ECO:0000256" key="6">
    <source>
        <dbReference type="ARBA" id="ARBA00022603"/>
    </source>
</evidence>
<dbReference type="InterPro" id="IPR004573">
    <property type="entry name" value="rRNA_ssu_MeTfrase_B"/>
</dbReference>
<evidence type="ECO:0000313" key="15">
    <source>
        <dbReference type="EMBL" id="MFC4892065.1"/>
    </source>
</evidence>
<comment type="caution">
    <text evidence="15">The sequence shown here is derived from an EMBL/GenBank/DDBJ whole genome shotgun (WGS) entry which is preliminary data.</text>
</comment>
<evidence type="ECO:0000256" key="4">
    <source>
        <dbReference type="ARBA" id="ARBA00022490"/>
    </source>
</evidence>
<sequence>MNTRAIACEYILDILAKKNTLLTLDKKLKKLNLNAQDNSFIKALCYDFFRNYFSLEKVVDKYTSKKTKPIIKVLIMLGVLQLLEMSQPNYATINETVNACKKLKITWATKLVNAVLRQVLRDIEEIKKAFIDYKKSDLPEWLCNKIKHQYPDNYQEILTQSNKKAPMFIRINNQKDKQEVINFLNHEGISFQNTCLANCIKLETPLNIENNDLFNKGYFTIQDMSAQYAGHIINPENEERILDACAAPGGKATHLLEIDPSIHLTAIDIIDTRLQLLKDNISRISDTKIEIKKHDLTQKLVGSFDKIILDAPCSAIGVIRRNPDIKISRSLEDVKNILDIQIKILQNLWNNLNSNGYLLYITCSILEEENEKQIEKFLQLTPDAQIENINTLSEYKKKFGYQILPSEKQGDGFYYCLIHRV</sequence>
<dbReference type="Gene3D" id="3.40.50.150">
    <property type="entry name" value="Vaccinia Virus protein VP39"/>
    <property type="match status" value="1"/>
</dbReference>
<keyword evidence="7 13" id="KW-0808">Transferase</keyword>
<evidence type="ECO:0000256" key="5">
    <source>
        <dbReference type="ARBA" id="ARBA00022552"/>
    </source>
</evidence>
<dbReference type="SUPFAM" id="SSF48013">
    <property type="entry name" value="NusB-like"/>
    <property type="match status" value="1"/>
</dbReference>
<gene>
    <name evidence="15" type="primary">rsmB</name>
    <name evidence="15" type="ORF">ACFPDQ_03255</name>
</gene>
<accession>A0ABV9TAC1</accession>
<dbReference type="EC" id="2.1.1.176" evidence="3"/>
<feature type="domain" description="SAM-dependent MTase RsmB/NOP-type" evidence="14">
    <location>
        <begin position="157"/>
        <end position="421"/>
    </location>
</feature>
<dbReference type="EMBL" id="JBHSJH010000001">
    <property type="protein sequence ID" value="MFC4892065.1"/>
    <property type="molecule type" value="Genomic_DNA"/>
</dbReference>
<comment type="catalytic activity">
    <reaction evidence="12">
        <text>cytidine(967) in 16S rRNA + S-adenosyl-L-methionine = 5-methylcytidine(967) in 16S rRNA + S-adenosyl-L-homocysteine + H(+)</text>
        <dbReference type="Rhea" id="RHEA:42748"/>
        <dbReference type="Rhea" id="RHEA-COMP:10219"/>
        <dbReference type="Rhea" id="RHEA-COMP:10220"/>
        <dbReference type="ChEBI" id="CHEBI:15378"/>
        <dbReference type="ChEBI" id="CHEBI:57856"/>
        <dbReference type="ChEBI" id="CHEBI:59789"/>
        <dbReference type="ChEBI" id="CHEBI:74483"/>
        <dbReference type="ChEBI" id="CHEBI:82748"/>
        <dbReference type="EC" id="2.1.1.176"/>
    </reaction>
</comment>
<dbReference type="CDD" id="cd02440">
    <property type="entry name" value="AdoMet_MTases"/>
    <property type="match status" value="1"/>
</dbReference>
<dbReference type="Proteomes" id="UP001595926">
    <property type="component" value="Unassembled WGS sequence"/>
</dbReference>
<dbReference type="InterPro" id="IPR035926">
    <property type="entry name" value="NusB-like_sf"/>
</dbReference>
<comment type="subcellular location">
    <subcellularLocation>
        <location evidence="2">Cytoplasm</location>
    </subcellularLocation>
</comment>
<proteinExistence type="inferred from homology"/>
<evidence type="ECO:0000256" key="9">
    <source>
        <dbReference type="ARBA" id="ARBA00022884"/>
    </source>
</evidence>
<evidence type="ECO:0000256" key="12">
    <source>
        <dbReference type="ARBA" id="ARBA00047283"/>
    </source>
</evidence>
<dbReference type="PROSITE" id="PS51686">
    <property type="entry name" value="SAM_MT_RSMB_NOP"/>
    <property type="match status" value="1"/>
</dbReference>
<reference evidence="16" key="1">
    <citation type="journal article" date="2019" name="Int. J. Syst. Evol. Microbiol.">
        <title>The Global Catalogue of Microorganisms (GCM) 10K type strain sequencing project: providing services to taxonomists for standard genome sequencing and annotation.</title>
        <authorList>
            <consortium name="The Broad Institute Genomics Platform"/>
            <consortium name="The Broad Institute Genome Sequencing Center for Infectious Disease"/>
            <person name="Wu L."/>
            <person name="Ma J."/>
        </authorList>
    </citation>
    <scope>NUCLEOTIDE SEQUENCE [LARGE SCALE GENOMIC DNA]</scope>
    <source>
        <strain evidence="16">CGMCC 1.13718</strain>
    </source>
</reference>
<dbReference type="PRINTS" id="PR02008">
    <property type="entry name" value="RCMTFAMILY"/>
</dbReference>
<evidence type="ECO:0000256" key="11">
    <source>
        <dbReference type="ARBA" id="ARBA00031088"/>
    </source>
</evidence>
<organism evidence="15 16">
    <name type="scientific">Pseudofrancisella aestuarii</name>
    <dbReference type="NCBI Taxonomy" id="2670347"/>
    <lineage>
        <taxon>Bacteria</taxon>
        <taxon>Pseudomonadati</taxon>
        <taxon>Pseudomonadota</taxon>
        <taxon>Gammaproteobacteria</taxon>
        <taxon>Thiotrichales</taxon>
        <taxon>Francisellaceae</taxon>
        <taxon>Pseudofrancisella</taxon>
    </lineage>
</organism>
<comment type="caution">
    <text evidence="13">Lacks conserved residue(s) required for the propagation of feature annotation.</text>
</comment>
<dbReference type="Gene3D" id="1.10.940.10">
    <property type="entry name" value="NusB-like"/>
    <property type="match status" value="1"/>
</dbReference>
<comment type="function">
    <text evidence="1">Specifically methylates the cytosine at position 967 (m5C967) of 16S rRNA.</text>
</comment>
<dbReference type="InterPro" id="IPR029063">
    <property type="entry name" value="SAM-dependent_MTases_sf"/>
</dbReference>
<evidence type="ECO:0000256" key="10">
    <source>
        <dbReference type="ARBA" id="ARBA00030399"/>
    </source>
</evidence>
<evidence type="ECO:0000256" key="2">
    <source>
        <dbReference type="ARBA" id="ARBA00004496"/>
    </source>
</evidence>
<name>A0ABV9TAC1_9GAMM</name>
<evidence type="ECO:0000256" key="3">
    <source>
        <dbReference type="ARBA" id="ARBA00012140"/>
    </source>
</evidence>
<keyword evidence="4" id="KW-0963">Cytoplasm</keyword>
<protein>
    <recommendedName>
        <fullName evidence="3">16S rRNA (cytosine(967)-C(5))-methyltransferase</fullName>
        <ecNumber evidence="3">2.1.1.176</ecNumber>
    </recommendedName>
    <alternativeName>
        <fullName evidence="10">16S rRNA m5C967 methyltransferase</fullName>
    </alternativeName>
    <alternativeName>
        <fullName evidence="11">rRNA (cytosine-C(5)-)-methyltransferase RsmB</fullName>
    </alternativeName>
</protein>
<keyword evidence="6 13" id="KW-0489">Methyltransferase</keyword>
<feature type="active site" description="Nucleophile" evidence="13">
    <location>
        <position position="363"/>
    </location>
</feature>
<dbReference type="NCBIfam" id="NF011494">
    <property type="entry name" value="PRK14902.1"/>
    <property type="match status" value="1"/>
</dbReference>
<dbReference type="Pfam" id="PF01029">
    <property type="entry name" value="NusB"/>
    <property type="match status" value="1"/>
</dbReference>
<evidence type="ECO:0000256" key="13">
    <source>
        <dbReference type="PROSITE-ProRule" id="PRU01023"/>
    </source>
</evidence>
<dbReference type="Gene3D" id="1.10.287.730">
    <property type="entry name" value="Helix hairpin bin"/>
    <property type="match status" value="1"/>
</dbReference>
<keyword evidence="9 13" id="KW-0694">RNA-binding</keyword>
<dbReference type="Pfam" id="PF01189">
    <property type="entry name" value="Methyltr_RsmB-F"/>
    <property type="match status" value="1"/>
</dbReference>
<dbReference type="InterPro" id="IPR054728">
    <property type="entry name" value="RsmB-like_ferredoxin"/>
</dbReference>
<evidence type="ECO:0000256" key="1">
    <source>
        <dbReference type="ARBA" id="ARBA00002724"/>
    </source>
</evidence>
<dbReference type="InterPro" id="IPR006027">
    <property type="entry name" value="NusB_RsmB_TIM44"/>
</dbReference>